<dbReference type="EMBL" id="KP790011">
    <property type="protein sequence ID" value="AKC03034.1"/>
    <property type="molecule type" value="Genomic_DNA"/>
</dbReference>
<organism evidence="2 3">
    <name type="scientific">Gordonia phage Gsput1</name>
    <dbReference type="NCBI Taxonomy" id="1622193"/>
    <lineage>
        <taxon>Viruses</taxon>
        <taxon>Duplodnaviria</taxon>
        <taxon>Heunggongvirae</taxon>
        <taxon>Uroviricota</taxon>
        <taxon>Caudoviricetes</taxon>
        <taxon>Ruthgordonvirinae</taxon>
        <taxon>Gesputvirus</taxon>
        <taxon>Gesputvirus gsput1</taxon>
    </lineage>
</organism>
<keyword evidence="3" id="KW-1185">Reference proteome</keyword>
<dbReference type="GeneID" id="28800849"/>
<evidence type="ECO:0000313" key="2">
    <source>
        <dbReference type="EMBL" id="AKC03034.1"/>
    </source>
</evidence>
<evidence type="ECO:0000256" key="1">
    <source>
        <dbReference type="SAM" id="MobiDB-lite"/>
    </source>
</evidence>
<evidence type="ECO:0000313" key="3">
    <source>
        <dbReference type="Proteomes" id="UP000033018"/>
    </source>
</evidence>
<name>A0A0E3T6Y2_9CAUD</name>
<sequence length="68" mass="7426">MKDYIILRGGSEFRVQLSDEALLLPRYAGAVPVVEAATPKRSGRRPGKARPNPTVTHDEGRASDHNAE</sequence>
<dbReference type="KEGG" id="vg:28800849"/>
<feature type="region of interest" description="Disordered" evidence="1">
    <location>
        <begin position="37"/>
        <end position="68"/>
    </location>
</feature>
<reference evidence="2 3" key="1">
    <citation type="journal article" date="2015" name="Sci. Rep.">
        <title>Bacteriophages of wastewater foaming-associated filamentous Gordonia reduce host levels in raw activated sludge.</title>
        <authorList>
            <person name="Liu M."/>
            <person name="Gill J.J."/>
            <person name="Young R."/>
            <person name="Summer E.J."/>
        </authorList>
    </citation>
    <scope>NUCLEOTIDE SEQUENCE [LARGE SCALE GENOMIC DNA]</scope>
</reference>
<proteinExistence type="predicted"/>
<accession>A0A0E3T6Y2</accession>
<gene>
    <name evidence="2" type="ORF">Gsput1_9</name>
</gene>
<feature type="compositionally biased region" description="Basic and acidic residues" evidence="1">
    <location>
        <begin position="56"/>
        <end position="68"/>
    </location>
</feature>
<dbReference type="OrthoDB" id="41120at10239"/>
<dbReference type="Proteomes" id="UP000033018">
    <property type="component" value="Segment"/>
</dbReference>
<protein>
    <submittedName>
        <fullName evidence="2">Uncharacterized protein</fullName>
    </submittedName>
</protein>
<dbReference type="RefSeq" id="YP_009275695.1">
    <property type="nucleotide sequence ID" value="NC_030932.1"/>
</dbReference>